<feature type="compositionally biased region" description="Basic and acidic residues" evidence="1">
    <location>
        <begin position="1"/>
        <end position="22"/>
    </location>
</feature>
<reference evidence="2" key="1">
    <citation type="submission" date="2020-08" db="EMBL/GenBank/DDBJ databases">
        <title>Multicomponent nature underlies the extraordinary mechanical properties of spider dragline silk.</title>
        <authorList>
            <person name="Kono N."/>
            <person name="Nakamura H."/>
            <person name="Mori M."/>
            <person name="Yoshida Y."/>
            <person name="Ohtoshi R."/>
            <person name="Malay A.D."/>
            <person name="Moran D.A.P."/>
            <person name="Tomita M."/>
            <person name="Numata K."/>
            <person name="Arakawa K."/>
        </authorList>
    </citation>
    <scope>NUCLEOTIDE SEQUENCE</scope>
</reference>
<organism evidence="2 3">
    <name type="scientific">Nephila pilipes</name>
    <name type="common">Giant wood spider</name>
    <name type="synonym">Nephila maculata</name>
    <dbReference type="NCBI Taxonomy" id="299642"/>
    <lineage>
        <taxon>Eukaryota</taxon>
        <taxon>Metazoa</taxon>
        <taxon>Ecdysozoa</taxon>
        <taxon>Arthropoda</taxon>
        <taxon>Chelicerata</taxon>
        <taxon>Arachnida</taxon>
        <taxon>Araneae</taxon>
        <taxon>Araneomorphae</taxon>
        <taxon>Entelegynae</taxon>
        <taxon>Araneoidea</taxon>
        <taxon>Nephilidae</taxon>
        <taxon>Nephila</taxon>
    </lineage>
</organism>
<gene>
    <name evidence="2" type="ORF">NPIL_678701</name>
</gene>
<evidence type="ECO:0000313" key="3">
    <source>
        <dbReference type="Proteomes" id="UP000887013"/>
    </source>
</evidence>
<keyword evidence="3" id="KW-1185">Reference proteome</keyword>
<comment type="caution">
    <text evidence="2">The sequence shown here is derived from an EMBL/GenBank/DDBJ whole genome shotgun (WGS) entry which is preliminary data.</text>
</comment>
<dbReference type="OrthoDB" id="10450451at2759"/>
<evidence type="ECO:0000313" key="2">
    <source>
        <dbReference type="EMBL" id="GFU59964.1"/>
    </source>
</evidence>
<dbReference type="EMBL" id="BMAW01040510">
    <property type="protein sequence ID" value="GFU59964.1"/>
    <property type="molecule type" value="Genomic_DNA"/>
</dbReference>
<name>A0A8X6UXF5_NEPPI</name>
<proteinExistence type="predicted"/>
<dbReference type="AlphaFoldDB" id="A0A8X6UXF5"/>
<sequence>MCDEAKNKNNGEEAEDNVHVDEAEPTPVSNPFDAITAFERVRKIIYAHEIIEKDQKDVVNFENLPFNLKVNADPA</sequence>
<feature type="region of interest" description="Disordered" evidence="1">
    <location>
        <begin position="1"/>
        <end position="31"/>
    </location>
</feature>
<dbReference type="Proteomes" id="UP000887013">
    <property type="component" value="Unassembled WGS sequence"/>
</dbReference>
<accession>A0A8X6UXF5</accession>
<protein>
    <submittedName>
        <fullName evidence="2">Uncharacterized protein</fullName>
    </submittedName>
</protein>
<evidence type="ECO:0000256" key="1">
    <source>
        <dbReference type="SAM" id="MobiDB-lite"/>
    </source>
</evidence>